<dbReference type="Gene3D" id="1.20.1540.10">
    <property type="entry name" value="Rhomboid-like"/>
    <property type="match status" value="1"/>
</dbReference>
<evidence type="ECO:0000256" key="6">
    <source>
        <dbReference type="SAM" id="Phobius"/>
    </source>
</evidence>
<feature type="transmembrane region" description="Helical" evidence="6">
    <location>
        <begin position="94"/>
        <end position="111"/>
    </location>
</feature>
<keyword evidence="9" id="KW-1185">Reference proteome</keyword>
<dbReference type="STRING" id="3469.A0A4Y7KU85"/>
<gene>
    <name evidence="8" type="ORF">C5167_050977</name>
</gene>
<keyword evidence="4 6" id="KW-1133">Transmembrane helix</keyword>
<sequence>MFKEYKSHSNSTCFVVDPGKQFAIWAGYVVAFDQIARAISFRSLDAERRFRSRFETKVFLSIIPLAFLFDLAICEYTQLLEFEWPGKKLDGVNGIYWILAIHLGIYAVDYLSEPRLIKALKLDHSNPVLYQFVTAGFCHSSWWGRHLITNLFYLLIYGKLVEEEVGSFALWVCYILTGVGGFITAWLILPKKTISVGASDAVYGLFAISLFVKMHFEWTVMLEKLVMICVFVPKVWGELKNSGLLDAINNGHRWVPVGHFFHVAGALTGLGLVCFRARYPEVHHTHSLSVKRRYISLHRSRLRV</sequence>
<dbReference type="GO" id="GO:0004252">
    <property type="term" value="F:serine-type endopeptidase activity"/>
    <property type="evidence" value="ECO:0007669"/>
    <property type="project" value="InterPro"/>
</dbReference>
<proteinExistence type="inferred from homology"/>
<dbReference type="Proteomes" id="UP000316621">
    <property type="component" value="Chromosome 8"/>
</dbReference>
<dbReference type="SUPFAM" id="SSF144091">
    <property type="entry name" value="Rhomboid-like"/>
    <property type="match status" value="1"/>
</dbReference>
<evidence type="ECO:0000256" key="5">
    <source>
        <dbReference type="ARBA" id="ARBA00023136"/>
    </source>
</evidence>
<evidence type="ECO:0000313" key="9">
    <source>
        <dbReference type="Proteomes" id="UP000316621"/>
    </source>
</evidence>
<evidence type="ECO:0000259" key="7">
    <source>
        <dbReference type="Pfam" id="PF01694"/>
    </source>
</evidence>
<accession>A0A4Y7KU85</accession>
<dbReference type="FunFam" id="1.20.1540.10:FF:000013">
    <property type="entry name" value="Rhomboid protease aarA"/>
    <property type="match status" value="1"/>
</dbReference>
<organism evidence="8 9">
    <name type="scientific">Papaver somniferum</name>
    <name type="common">Opium poppy</name>
    <dbReference type="NCBI Taxonomy" id="3469"/>
    <lineage>
        <taxon>Eukaryota</taxon>
        <taxon>Viridiplantae</taxon>
        <taxon>Streptophyta</taxon>
        <taxon>Embryophyta</taxon>
        <taxon>Tracheophyta</taxon>
        <taxon>Spermatophyta</taxon>
        <taxon>Magnoliopsida</taxon>
        <taxon>Ranunculales</taxon>
        <taxon>Papaveraceae</taxon>
        <taxon>Papaveroideae</taxon>
        <taxon>Papaver</taxon>
    </lineage>
</organism>
<feature type="domain" description="Peptidase S54 rhomboid" evidence="7">
    <location>
        <begin position="129"/>
        <end position="274"/>
    </location>
</feature>
<dbReference type="AlphaFoldDB" id="A0A4Y7KU85"/>
<dbReference type="Gramene" id="RZC75499">
    <property type="protein sequence ID" value="RZC75499"/>
    <property type="gene ID" value="C5167_050977"/>
</dbReference>
<evidence type="ECO:0000256" key="4">
    <source>
        <dbReference type="ARBA" id="ARBA00022989"/>
    </source>
</evidence>
<evidence type="ECO:0000313" key="8">
    <source>
        <dbReference type="EMBL" id="RZC75499.1"/>
    </source>
</evidence>
<dbReference type="PANTHER" id="PTHR43066">
    <property type="entry name" value="RHOMBOID-RELATED PROTEIN"/>
    <property type="match status" value="1"/>
</dbReference>
<dbReference type="Pfam" id="PF01694">
    <property type="entry name" value="Rhomboid"/>
    <property type="match status" value="1"/>
</dbReference>
<feature type="transmembrane region" description="Helical" evidence="6">
    <location>
        <begin position="168"/>
        <end position="189"/>
    </location>
</feature>
<feature type="transmembrane region" description="Helical" evidence="6">
    <location>
        <begin position="58"/>
        <end position="79"/>
    </location>
</feature>
<comment type="similarity">
    <text evidence="2">Belongs to the peptidase S54 family.</text>
</comment>
<name>A0A4Y7KU85_PAPSO</name>
<keyword evidence="3 6" id="KW-0812">Transmembrane</keyword>
<dbReference type="InterPro" id="IPR022764">
    <property type="entry name" value="Peptidase_S54_rhomboid_dom"/>
</dbReference>
<reference evidence="8 9" key="1">
    <citation type="journal article" date="2018" name="Science">
        <title>The opium poppy genome and morphinan production.</title>
        <authorList>
            <person name="Guo L."/>
            <person name="Winzer T."/>
            <person name="Yang X."/>
            <person name="Li Y."/>
            <person name="Ning Z."/>
            <person name="He Z."/>
            <person name="Teodor R."/>
            <person name="Lu Y."/>
            <person name="Bowser T.A."/>
            <person name="Graham I.A."/>
            <person name="Ye K."/>
        </authorList>
    </citation>
    <scope>NUCLEOTIDE SEQUENCE [LARGE SCALE GENOMIC DNA]</scope>
    <source>
        <strain evidence="9">cv. HN1</strain>
        <tissue evidence="8">Leaves</tissue>
    </source>
</reference>
<feature type="transmembrane region" description="Helical" evidence="6">
    <location>
        <begin position="201"/>
        <end position="218"/>
    </location>
</feature>
<evidence type="ECO:0000256" key="3">
    <source>
        <dbReference type="ARBA" id="ARBA00022692"/>
    </source>
</evidence>
<dbReference type="EMBL" id="CM010722">
    <property type="protein sequence ID" value="RZC75499.1"/>
    <property type="molecule type" value="Genomic_DNA"/>
</dbReference>
<evidence type="ECO:0000256" key="2">
    <source>
        <dbReference type="ARBA" id="ARBA00009045"/>
    </source>
</evidence>
<keyword evidence="5 6" id="KW-0472">Membrane</keyword>
<comment type="subcellular location">
    <subcellularLocation>
        <location evidence="1">Membrane</location>
        <topology evidence="1">Multi-pass membrane protein</topology>
    </subcellularLocation>
</comment>
<protein>
    <recommendedName>
        <fullName evidence="7">Peptidase S54 rhomboid domain-containing protein</fullName>
    </recommendedName>
</protein>
<evidence type="ECO:0000256" key="1">
    <source>
        <dbReference type="ARBA" id="ARBA00004141"/>
    </source>
</evidence>
<dbReference type="PANTHER" id="PTHR43066:SF5">
    <property type="entry name" value="RHOMBOID-LIKE PROTEIN 11, CHLOROPLASTIC-RELATED"/>
    <property type="match status" value="1"/>
</dbReference>
<dbReference type="InterPro" id="IPR035952">
    <property type="entry name" value="Rhomboid-like_sf"/>
</dbReference>
<dbReference type="GO" id="GO:0016020">
    <property type="term" value="C:membrane"/>
    <property type="evidence" value="ECO:0007669"/>
    <property type="project" value="UniProtKB-SubCell"/>
</dbReference>